<dbReference type="InterPro" id="IPR036439">
    <property type="entry name" value="Dockerin_dom_sf"/>
</dbReference>
<evidence type="ECO:0008006" key="3">
    <source>
        <dbReference type="Google" id="ProtNLM"/>
    </source>
</evidence>
<dbReference type="AlphaFoldDB" id="A0A1V1NX06"/>
<dbReference type="Proteomes" id="UP000189670">
    <property type="component" value="Unassembled WGS sequence"/>
</dbReference>
<evidence type="ECO:0000313" key="1">
    <source>
        <dbReference type="EMBL" id="ETR67075.1"/>
    </source>
</evidence>
<dbReference type="Gene3D" id="1.10.1330.10">
    <property type="entry name" value="Dockerin domain"/>
    <property type="match status" value="1"/>
</dbReference>
<name>A0A1V1NX06_9BACT</name>
<reference evidence="2" key="1">
    <citation type="submission" date="2012-11" db="EMBL/GenBank/DDBJ databases">
        <authorList>
            <person name="Lucero-Rivera Y.E."/>
            <person name="Tovar-Ramirez D."/>
        </authorList>
    </citation>
    <scope>NUCLEOTIDE SEQUENCE [LARGE SCALE GENOMIC DNA]</scope>
    <source>
        <strain evidence="2">Araruama</strain>
    </source>
</reference>
<sequence>MKNYLTAWSTLSDGNGYQAGQPYTFKCWDISHQKEYTCFNPVFTNPYDDAFTGDVFPDGDGKYSIVSLDFLTSIKQTIELSKGYQFVSLNIQPDETEMTKILSSTLNEIDFAKDSKGNMLRKIGPNWVNNIGRWKNTEGYLLRMTNNVILNVEGMPISPETPIDLNPGYQFVAYLRTEPIDALTAFSDILHHLDFAKDSYGNMIRKIGPNWVNNIGDLNPGEGYLLKMNAEDRLFYEKPVRIQRKSHQIKDKTETILHFGDISGNPADNTWTIYLAQAQINETHLEANDEIAIFDGEKLVGTFQLTEQLTEENQNNHYLTAWATLNDGNGYTAGNTYTFKCWDSNAGVEYSTYELTLLNPYDDGYTDTIFPVDDGIYSIAKIIFSDNQHKTGDMNDDGKIDLKDALWILKTLVGME</sequence>
<accession>A0A1V1NX06</accession>
<gene>
    <name evidence="1" type="ORF">OMM_05337</name>
</gene>
<dbReference type="GO" id="GO:0000272">
    <property type="term" value="P:polysaccharide catabolic process"/>
    <property type="evidence" value="ECO:0007669"/>
    <property type="project" value="InterPro"/>
</dbReference>
<comment type="caution">
    <text evidence="1">The sequence shown here is derived from an EMBL/GenBank/DDBJ whole genome shotgun (WGS) entry which is preliminary data.</text>
</comment>
<proteinExistence type="predicted"/>
<organism evidence="1 2">
    <name type="scientific">Candidatus Magnetoglobus multicellularis str. Araruama</name>
    <dbReference type="NCBI Taxonomy" id="890399"/>
    <lineage>
        <taxon>Bacteria</taxon>
        <taxon>Pseudomonadati</taxon>
        <taxon>Thermodesulfobacteriota</taxon>
        <taxon>Desulfobacteria</taxon>
        <taxon>Desulfobacterales</taxon>
        <taxon>Desulfobacteraceae</taxon>
        <taxon>Candidatus Magnetoglobus</taxon>
    </lineage>
</organism>
<evidence type="ECO:0000313" key="2">
    <source>
        <dbReference type="Proteomes" id="UP000189670"/>
    </source>
</evidence>
<dbReference type="EMBL" id="ATBP01001573">
    <property type="protein sequence ID" value="ETR67075.1"/>
    <property type="molecule type" value="Genomic_DNA"/>
</dbReference>
<protein>
    <recommendedName>
        <fullName evidence="3">Dockerin domain-containing protein</fullName>
    </recommendedName>
</protein>